<dbReference type="GO" id="GO:0015252">
    <property type="term" value="F:proton channel activity"/>
    <property type="evidence" value="ECO:0007669"/>
    <property type="project" value="InterPro"/>
</dbReference>
<dbReference type="Proteomes" id="UP000051236">
    <property type="component" value="Unassembled WGS sequence"/>
</dbReference>
<keyword evidence="3" id="KW-0813">Transport</keyword>
<dbReference type="RefSeq" id="WP_035451990.1">
    <property type="nucleotide sequence ID" value="NZ_AZGA01000077.1"/>
</dbReference>
<feature type="transmembrane region" description="Helical" evidence="13">
    <location>
        <begin position="148"/>
        <end position="181"/>
    </location>
</feature>
<dbReference type="AlphaFoldDB" id="X0PP53"/>
<keyword evidence="7" id="KW-0630">Potassium</keyword>
<dbReference type="PANTHER" id="PTHR31462:SF5">
    <property type="entry name" value="ENDOSOMAL_LYSOSOMAL PROTON CHANNEL TMEM175"/>
    <property type="match status" value="1"/>
</dbReference>
<dbReference type="EMBL" id="AZGA01000077">
    <property type="protein sequence ID" value="KRM31569.1"/>
    <property type="molecule type" value="Genomic_DNA"/>
</dbReference>
<keyword evidence="9" id="KW-0406">Ion transport</keyword>
<comment type="caution">
    <text evidence="14">The sequence shown here is derived from an EMBL/GenBank/DDBJ whole genome shotgun (WGS) entry which is preliminary data.</text>
</comment>
<keyword evidence="5 13" id="KW-0812">Transmembrane</keyword>
<evidence type="ECO:0000313" key="14">
    <source>
        <dbReference type="EMBL" id="KRM31569.1"/>
    </source>
</evidence>
<evidence type="ECO:0000256" key="6">
    <source>
        <dbReference type="ARBA" id="ARBA00022826"/>
    </source>
</evidence>
<dbReference type="InterPro" id="IPR010617">
    <property type="entry name" value="TMEM175-like"/>
</dbReference>
<comment type="subcellular location">
    <subcellularLocation>
        <location evidence="1">Membrane</location>
        <topology evidence="1">Multi-pass membrane protein</topology>
    </subcellularLocation>
</comment>
<dbReference type="Pfam" id="PF06736">
    <property type="entry name" value="TMEM175"/>
    <property type="match status" value="1"/>
</dbReference>
<comment type="similarity">
    <text evidence="2">Belongs to the TMEM175 family.</text>
</comment>
<keyword evidence="10 13" id="KW-0472">Membrane</keyword>
<evidence type="ECO:0000256" key="2">
    <source>
        <dbReference type="ARBA" id="ARBA00006920"/>
    </source>
</evidence>
<evidence type="ECO:0000256" key="7">
    <source>
        <dbReference type="ARBA" id="ARBA00022958"/>
    </source>
</evidence>
<dbReference type="eggNOG" id="COG3548">
    <property type="taxonomic scope" value="Bacteria"/>
</dbReference>
<evidence type="ECO:0000256" key="13">
    <source>
        <dbReference type="SAM" id="Phobius"/>
    </source>
</evidence>
<keyword evidence="8 13" id="KW-1133">Transmembrane helix</keyword>
<evidence type="ECO:0000256" key="10">
    <source>
        <dbReference type="ARBA" id="ARBA00023136"/>
    </source>
</evidence>
<evidence type="ECO:0000256" key="11">
    <source>
        <dbReference type="ARBA" id="ARBA00023303"/>
    </source>
</evidence>
<dbReference type="PANTHER" id="PTHR31462">
    <property type="entry name" value="ENDOSOMAL/LYSOSOMAL POTASSIUM CHANNEL TMEM175"/>
    <property type="match status" value="1"/>
</dbReference>
<dbReference type="OrthoDB" id="7626281at2"/>
<dbReference type="GO" id="GO:0005267">
    <property type="term" value="F:potassium channel activity"/>
    <property type="evidence" value="ECO:0007669"/>
    <property type="project" value="UniProtKB-KW"/>
</dbReference>
<evidence type="ECO:0000256" key="4">
    <source>
        <dbReference type="ARBA" id="ARBA00022538"/>
    </source>
</evidence>
<evidence type="ECO:0000256" key="3">
    <source>
        <dbReference type="ARBA" id="ARBA00022448"/>
    </source>
</evidence>
<name>X0PP53_9LACO</name>
<evidence type="ECO:0000256" key="1">
    <source>
        <dbReference type="ARBA" id="ARBA00004141"/>
    </source>
</evidence>
<dbReference type="STRING" id="1423734.FC83_GL000630"/>
<evidence type="ECO:0000313" key="15">
    <source>
        <dbReference type="Proteomes" id="UP000051236"/>
    </source>
</evidence>
<accession>X0PP53</accession>
<evidence type="ECO:0000256" key="5">
    <source>
        <dbReference type="ARBA" id="ARBA00022692"/>
    </source>
</evidence>
<evidence type="ECO:0000256" key="8">
    <source>
        <dbReference type="ARBA" id="ARBA00022989"/>
    </source>
</evidence>
<evidence type="ECO:0000256" key="9">
    <source>
        <dbReference type="ARBA" id="ARBA00023065"/>
    </source>
</evidence>
<proteinExistence type="inferred from homology"/>
<feature type="transmembrane region" description="Helical" evidence="13">
    <location>
        <begin position="37"/>
        <end position="56"/>
    </location>
</feature>
<evidence type="ECO:0000256" key="12">
    <source>
        <dbReference type="ARBA" id="ARBA00034430"/>
    </source>
</evidence>
<protein>
    <submittedName>
        <fullName evidence="14">Integral membrane protein</fullName>
    </submittedName>
</protein>
<gene>
    <name evidence="14" type="ORF">FC83_GL000630</name>
</gene>
<feature type="transmembrane region" description="Helical" evidence="13">
    <location>
        <begin position="6"/>
        <end position="25"/>
    </location>
</feature>
<keyword evidence="11" id="KW-0407">Ion channel</keyword>
<organism evidence="14 15">
    <name type="scientific">Agrilactobacillus composti DSM 18527 = JCM 14202</name>
    <dbReference type="NCBI Taxonomy" id="1423734"/>
    <lineage>
        <taxon>Bacteria</taxon>
        <taxon>Bacillati</taxon>
        <taxon>Bacillota</taxon>
        <taxon>Bacilli</taxon>
        <taxon>Lactobacillales</taxon>
        <taxon>Lactobacillaceae</taxon>
        <taxon>Agrilactobacillus</taxon>
    </lineage>
</organism>
<dbReference type="GO" id="GO:0016020">
    <property type="term" value="C:membrane"/>
    <property type="evidence" value="ECO:0007669"/>
    <property type="project" value="UniProtKB-SubCell"/>
</dbReference>
<comment type="catalytic activity">
    <reaction evidence="12">
        <text>K(+)(in) = K(+)(out)</text>
        <dbReference type="Rhea" id="RHEA:29463"/>
        <dbReference type="ChEBI" id="CHEBI:29103"/>
    </reaction>
</comment>
<sequence length="202" mass="22822">MSKQRIEAFTDAVIAIIITIMVLELKPPHMPTFASLWAERGSIGVYIFSFFVLSVYWNNHHHLFALVHKVTGSVLWLNMVLMFFLSLFPFTSTWVIEGHINEVAPELTYGIVILLANVTWAILVRRLIKVNGDDSLIGKSLGSDYHKPLISIGVAAFAVIVGIFQPLAVFAIDGLMFLLWVIPERRAERTVWTNDKNSKPKE</sequence>
<dbReference type="PATRIC" id="fig|1423734.3.peg.636"/>
<keyword evidence="6" id="KW-0631">Potassium channel</keyword>
<reference evidence="14 15" key="1">
    <citation type="journal article" date="2015" name="Genome Announc.">
        <title>Expanding the biotechnology potential of lactobacilli through comparative genomics of 213 strains and associated genera.</title>
        <authorList>
            <person name="Sun Z."/>
            <person name="Harris H.M."/>
            <person name="McCann A."/>
            <person name="Guo C."/>
            <person name="Argimon S."/>
            <person name="Zhang W."/>
            <person name="Yang X."/>
            <person name="Jeffery I.B."/>
            <person name="Cooney J.C."/>
            <person name="Kagawa T.F."/>
            <person name="Liu W."/>
            <person name="Song Y."/>
            <person name="Salvetti E."/>
            <person name="Wrobel A."/>
            <person name="Rasinkangas P."/>
            <person name="Parkhill J."/>
            <person name="Rea M.C."/>
            <person name="O'Sullivan O."/>
            <person name="Ritari J."/>
            <person name="Douillard F.P."/>
            <person name="Paul Ross R."/>
            <person name="Yang R."/>
            <person name="Briner A.E."/>
            <person name="Felis G.E."/>
            <person name="de Vos W.M."/>
            <person name="Barrangou R."/>
            <person name="Klaenhammer T.R."/>
            <person name="Caufield P.W."/>
            <person name="Cui Y."/>
            <person name="Zhang H."/>
            <person name="O'Toole P.W."/>
        </authorList>
    </citation>
    <scope>NUCLEOTIDE SEQUENCE [LARGE SCALE GENOMIC DNA]</scope>
    <source>
        <strain evidence="14 15">DSM 18527</strain>
    </source>
</reference>
<keyword evidence="4" id="KW-0633">Potassium transport</keyword>
<keyword evidence="15" id="KW-1185">Reference proteome</keyword>
<feature type="transmembrane region" description="Helical" evidence="13">
    <location>
        <begin position="76"/>
        <end position="95"/>
    </location>
</feature>
<feature type="transmembrane region" description="Helical" evidence="13">
    <location>
        <begin position="107"/>
        <end position="128"/>
    </location>
</feature>